<dbReference type="PANTHER" id="PTHR45728">
    <property type="entry name" value="ACETYL-COA CARBOXYLASE, ISOFORM A"/>
    <property type="match status" value="1"/>
</dbReference>
<feature type="coiled-coil region" evidence="1">
    <location>
        <begin position="966"/>
        <end position="993"/>
    </location>
</feature>
<proteinExistence type="predicted"/>
<dbReference type="PANTHER" id="PTHR45728:SF3">
    <property type="entry name" value="ACETYL-COA CARBOXYLASE"/>
    <property type="match status" value="1"/>
</dbReference>
<protein>
    <submittedName>
        <fullName evidence="4">(apollo) hypothetical protein</fullName>
    </submittedName>
</protein>
<dbReference type="GO" id="GO:0003989">
    <property type="term" value="F:acetyl-CoA carboxylase activity"/>
    <property type="evidence" value="ECO:0007669"/>
    <property type="project" value="InterPro"/>
</dbReference>
<feature type="domain" description="CoA carboxyltransferase N-terminal" evidence="2">
    <location>
        <begin position="399"/>
        <end position="636"/>
    </location>
</feature>
<dbReference type="GO" id="GO:0005739">
    <property type="term" value="C:mitochondrion"/>
    <property type="evidence" value="ECO:0007669"/>
    <property type="project" value="TreeGrafter"/>
</dbReference>
<accession>A0A8S3W9T7</accession>
<dbReference type="InterPro" id="IPR034733">
    <property type="entry name" value="AcCoA_carboxyl_beta"/>
</dbReference>
<feature type="domain" description="CoA carboxyltransferase C-terminal" evidence="3">
    <location>
        <begin position="640"/>
        <end position="1053"/>
    </location>
</feature>
<evidence type="ECO:0000313" key="4">
    <source>
        <dbReference type="EMBL" id="CAG4948772.1"/>
    </source>
</evidence>
<dbReference type="OrthoDB" id="14612at2759"/>
<dbReference type="EMBL" id="CAJQZP010000220">
    <property type="protein sequence ID" value="CAG4948772.1"/>
    <property type="molecule type" value="Genomic_DNA"/>
</dbReference>
<dbReference type="Pfam" id="PF01039">
    <property type="entry name" value="Carboxyl_trans"/>
    <property type="match status" value="2"/>
</dbReference>
<sequence>MGSFGPHEDWLFYRASQYARDRSIPRVSTACAAANDLTHYMGSFGPHEDWLFYRASQYARDRSIPRVSTACAAANDLTHYMGSFGPHEDWLFYRASQYARDRSIPRVSTACAAANDLTHYMGSFGPHEDWLFYRASQYARDRSIPRVSTACAAANDLAHYMGSFGPHEDWFFYRASQYARDRSILRVSTACAAANDLTHYMGSFGPHEDWLFYRASQYARDRSIPRYARDRSIPRVSTACAAANDLTHYMGSFGPHEDWLFYRASQYARDRSIPRVSTACAAANDLTHYMGSFGPHEDWLFYRASQYARDRSIPRVSTACAAANDLTHYMGSFGPHEDWLFYRASQYARDRSIPRVSTACAAANDLTHYMGSFGPHEDWLFYRASQYARDRSILRVSTACAAANDLTHYMGSFGPHEDWLFYRASQYARDRSIPRIYVSVNSGARIGVAEEVKSEFNVAWIDAERPERGFKYLYLTPEAYSRLGPLGSVKTELIDDEGESRYKITDIIGKEDGLGVECLRDAGLIAGETAQAYEDIVTISIVTCRAIGIGSYVVRLGHRVVQVESSYIILTGYAALNKVLGRAVYASNNQLGGVQIMHNNGVSHAVAPTDLEAVRTALRWLSYVPKDKFSMVPIMRCVDPIDRPVEWVPPKAAHDPRLMLTGDSQRPGFFDAGSFDEIMKPWAQTVITGRARLGGIPVGVIAVETRTVEITLPADPANLDSESKTLQQAGQVWFPDSAYKTSQAINDFSRENLPIIIFANWRGFSGGQKDMYEQILKFGAEIVRALRGATAPVLVYVPPGAELRGGAWAVVDPSVNAQRMEMYADPDARCDTNPHSFTHALSHCATPTHTRSLTHSHTACAHVLVYVPPGAELRGGAWAVVDLSVNAQRMEMYADPDARGGVLEAEGIVEVKFKQRDILKTMHRLDPELLRLSARISEIKDQIKEISKGFDRRGSIDDVLVRTDAGNQAESRVRELETELIAAEKTVKAREKELSPIYHEIAVQFAELHDTAERMLEKGCIFDIIPWRDSRRLLHWRLLRLLRQNAQERRVQAAGRPAAHMDQGAAAATLRRWFTEDRGETQSHQWENDNEAVCRWLESQAGDENSVLERNLRAIKQDAVLQACNNLVMELTPSQRAEFVRKLTALEMEQ</sequence>
<dbReference type="GO" id="GO:0006633">
    <property type="term" value="P:fatty acid biosynthetic process"/>
    <property type="evidence" value="ECO:0007669"/>
    <property type="project" value="TreeGrafter"/>
</dbReference>
<keyword evidence="5" id="KW-1185">Reference proteome</keyword>
<name>A0A8S3W9T7_PARAO</name>
<dbReference type="InterPro" id="IPR011762">
    <property type="entry name" value="COA_CT_N"/>
</dbReference>
<evidence type="ECO:0000313" key="5">
    <source>
        <dbReference type="Proteomes" id="UP000691718"/>
    </source>
</evidence>
<reference evidence="4" key="1">
    <citation type="submission" date="2021-04" db="EMBL/GenBank/DDBJ databases">
        <authorList>
            <person name="Tunstrom K."/>
        </authorList>
    </citation>
    <scope>NUCLEOTIDE SEQUENCE</scope>
</reference>
<dbReference type="InterPro" id="IPR049076">
    <property type="entry name" value="ACCA"/>
</dbReference>
<dbReference type="PROSITE" id="PS50989">
    <property type="entry name" value="COA_CT_CTER"/>
    <property type="match status" value="1"/>
</dbReference>
<evidence type="ECO:0000259" key="3">
    <source>
        <dbReference type="PROSITE" id="PS50989"/>
    </source>
</evidence>
<evidence type="ECO:0000259" key="2">
    <source>
        <dbReference type="PROSITE" id="PS50980"/>
    </source>
</evidence>
<organism evidence="4 5">
    <name type="scientific">Parnassius apollo</name>
    <name type="common">Apollo butterfly</name>
    <name type="synonym">Papilio apollo</name>
    <dbReference type="NCBI Taxonomy" id="110799"/>
    <lineage>
        <taxon>Eukaryota</taxon>
        <taxon>Metazoa</taxon>
        <taxon>Ecdysozoa</taxon>
        <taxon>Arthropoda</taxon>
        <taxon>Hexapoda</taxon>
        <taxon>Insecta</taxon>
        <taxon>Pterygota</taxon>
        <taxon>Neoptera</taxon>
        <taxon>Endopterygota</taxon>
        <taxon>Lepidoptera</taxon>
        <taxon>Glossata</taxon>
        <taxon>Ditrysia</taxon>
        <taxon>Papilionoidea</taxon>
        <taxon>Papilionidae</taxon>
        <taxon>Parnassiinae</taxon>
        <taxon>Parnassini</taxon>
        <taxon>Parnassius</taxon>
        <taxon>Parnassius</taxon>
    </lineage>
</organism>
<dbReference type="AlphaFoldDB" id="A0A8S3W9T7"/>
<evidence type="ECO:0000256" key="1">
    <source>
        <dbReference type="SAM" id="Coils"/>
    </source>
</evidence>
<dbReference type="PROSITE" id="PS50980">
    <property type="entry name" value="COA_CT_NTER"/>
    <property type="match status" value="1"/>
</dbReference>
<dbReference type="InterPro" id="IPR011763">
    <property type="entry name" value="COA_CT_C"/>
</dbReference>
<gene>
    <name evidence="4" type="ORF">PAPOLLO_LOCUS3851</name>
</gene>
<dbReference type="Proteomes" id="UP000691718">
    <property type="component" value="Unassembled WGS sequence"/>
</dbReference>
<keyword evidence="1" id="KW-0175">Coiled coil</keyword>
<comment type="caution">
    <text evidence="4">The sequence shown here is derived from an EMBL/GenBank/DDBJ whole genome shotgun (WGS) entry which is preliminary data.</text>
</comment>